<proteinExistence type="predicted"/>
<dbReference type="InterPro" id="IPR010504">
    <property type="entry name" value="AH_dom"/>
</dbReference>
<reference evidence="13" key="1">
    <citation type="submission" date="2022-11" db="UniProtKB">
        <authorList>
            <consortium name="EnsemblMetazoa"/>
        </authorList>
    </citation>
    <scope>IDENTIFICATION</scope>
</reference>
<feature type="domain" description="AH" evidence="11">
    <location>
        <begin position="21"/>
        <end position="222"/>
    </location>
</feature>
<evidence type="ECO:0000256" key="5">
    <source>
        <dbReference type="ARBA" id="ARBA00023210"/>
    </source>
</evidence>
<protein>
    <recommendedName>
        <fullName evidence="15">Bridging integrator 3</fullName>
    </recommendedName>
</protein>
<evidence type="ECO:0000256" key="4">
    <source>
        <dbReference type="ARBA" id="ARBA00023054"/>
    </source>
</evidence>
<keyword evidence="7" id="KW-0131">Cell cycle</keyword>
<evidence type="ECO:0000259" key="12">
    <source>
        <dbReference type="PROSITE" id="PS51021"/>
    </source>
</evidence>
<keyword evidence="4 9" id="KW-0175">Coiled coil</keyword>
<dbReference type="EnsemblMetazoa" id="XM_021049366.2">
    <property type="protein sequence ID" value="XP_020905025.1"/>
    <property type="gene ID" value="LOC110243281"/>
</dbReference>
<sequence>MFGCMGKRSSRYYYYRRYSCQVDNDFEKEVARFNEMENATKKMYKVMKKYGESMTALGKAEQKIFQDLNSNPVTQSNAIKESMEECGRATVTLDELRQILVLQTQKTVVEPMKRFYHVFPSVNEAIKAREQSFFEYAKQQAKSEKLQEKEKQPQNQSKLDQNKQDLAKAKADYERQSATMLSELPLLTDGRLAYFEPSFEALIRSEAMFYNEAVQILTDLTSRLDHLSQSLTIEEQEQQLQQRLADLKSLSITEDS</sequence>
<evidence type="ECO:0000256" key="10">
    <source>
        <dbReference type="SAM" id="MobiDB-lite"/>
    </source>
</evidence>
<dbReference type="RefSeq" id="XP_020905025.1">
    <property type="nucleotide sequence ID" value="XM_021049366.2"/>
</dbReference>
<dbReference type="PROSITE" id="PS51021">
    <property type="entry name" value="BAR"/>
    <property type="match status" value="1"/>
</dbReference>
<dbReference type="GO" id="GO:0005737">
    <property type="term" value="C:cytoplasm"/>
    <property type="evidence" value="ECO:0007669"/>
    <property type="project" value="InterPro"/>
</dbReference>
<evidence type="ECO:0000256" key="2">
    <source>
        <dbReference type="ARBA" id="ARBA00022490"/>
    </source>
</evidence>
<keyword evidence="6" id="KW-0206">Cytoskeleton</keyword>
<evidence type="ECO:0008006" key="15">
    <source>
        <dbReference type="Google" id="ProtNLM"/>
    </source>
</evidence>
<dbReference type="Pfam" id="PF03114">
    <property type="entry name" value="BAR"/>
    <property type="match status" value="1"/>
</dbReference>
<feature type="region of interest" description="Disordered" evidence="10">
    <location>
        <begin position="144"/>
        <end position="171"/>
    </location>
</feature>
<comment type="function">
    <text evidence="8">Involved in cytokinesis and septation where it has a role in the localization of F-actin.</text>
</comment>
<evidence type="ECO:0000259" key="11">
    <source>
        <dbReference type="PROSITE" id="PS50870"/>
    </source>
</evidence>
<dbReference type="InterPro" id="IPR004148">
    <property type="entry name" value="BAR_dom"/>
</dbReference>
<dbReference type="Proteomes" id="UP000887567">
    <property type="component" value="Unplaced"/>
</dbReference>
<evidence type="ECO:0000256" key="9">
    <source>
        <dbReference type="SAM" id="Coils"/>
    </source>
</evidence>
<evidence type="ECO:0000256" key="3">
    <source>
        <dbReference type="ARBA" id="ARBA00022618"/>
    </source>
</evidence>
<dbReference type="OrthoDB" id="446293at2759"/>
<comment type="subcellular location">
    <subcellularLocation>
        <location evidence="1">Cytoplasm</location>
        <location evidence="1">Cytoskeleton</location>
    </subcellularLocation>
</comment>
<feature type="coiled-coil region" evidence="9">
    <location>
        <begin position="217"/>
        <end position="253"/>
    </location>
</feature>
<dbReference type="InterPro" id="IPR046982">
    <property type="entry name" value="BIN3/RVS161-like"/>
</dbReference>
<evidence type="ECO:0000256" key="6">
    <source>
        <dbReference type="ARBA" id="ARBA00023212"/>
    </source>
</evidence>
<dbReference type="PANTHER" id="PTHR47174">
    <property type="entry name" value="BRIDGING INTEGRATOR 3"/>
    <property type="match status" value="1"/>
</dbReference>
<dbReference type="SMART" id="SM00721">
    <property type="entry name" value="BAR"/>
    <property type="match status" value="1"/>
</dbReference>
<keyword evidence="5" id="KW-0717">Septation</keyword>
<dbReference type="GO" id="GO:0097320">
    <property type="term" value="P:plasma membrane tubulation"/>
    <property type="evidence" value="ECO:0007669"/>
    <property type="project" value="TreeGrafter"/>
</dbReference>
<dbReference type="InterPro" id="IPR027267">
    <property type="entry name" value="AH/BAR_dom_sf"/>
</dbReference>
<dbReference type="GO" id="GO:0051301">
    <property type="term" value="P:cell division"/>
    <property type="evidence" value="ECO:0007669"/>
    <property type="project" value="UniProtKB-KW"/>
</dbReference>
<dbReference type="PROSITE" id="PS50870">
    <property type="entry name" value="AH"/>
    <property type="match status" value="1"/>
</dbReference>
<dbReference type="GO" id="GO:0051666">
    <property type="term" value="P:actin cortical patch localization"/>
    <property type="evidence" value="ECO:0007669"/>
    <property type="project" value="InterPro"/>
</dbReference>
<dbReference type="GeneID" id="110243281"/>
<dbReference type="PANTHER" id="PTHR47174:SF3">
    <property type="entry name" value="BRIDGING INTEGRATOR 3"/>
    <property type="match status" value="1"/>
</dbReference>
<feature type="compositionally biased region" description="Basic and acidic residues" evidence="10">
    <location>
        <begin position="160"/>
        <end position="171"/>
    </location>
</feature>
<organism evidence="13 14">
    <name type="scientific">Exaiptasia diaphana</name>
    <name type="common">Tropical sea anemone</name>
    <name type="synonym">Aiptasia pulchella</name>
    <dbReference type="NCBI Taxonomy" id="2652724"/>
    <lineage>
        <taxon>Eukaryota</taxon>
        <taxon>Metazoa</taxon>
        <taxon>Cnidaria</taxon>
        <taxon>Anthozoa</taxon>
        <taxon>Hexacorallia</taxon>
        <taxon>Actiniaria</taxon>
        <taxon>Aiptasiidae</taxon>
        <taxon>Exaiptasia</taxon>
    </lineage>
</organism>
<evidence type="ECO:0000313" key="14">
    <source>
        <dbReference type="Proteomes" id="UP000887567"/>
    </source>
</evidence>
<dbReference type="SUPFAM" id="SSF103657">
    <property type="entry name" value="BAR/IMD domain-like"/>
    <property type="match status" value="1"/>
</dbReference>
<keyword evidence="2" id="KW-0963">Cytoplasm</keyword>
<dbReference type="Gene3D" id="1.20.1270.60">
    <property type="entry name" value="Arfaptin homology (AH) domain/BAR domain"/>
    <property type="match status" value="1"/>
</dbReference>
<keyword evidence="3" id="KW-0132">Cell division</keyword>
<dbReference type="FunFam" id="1.20.1270.60:FF:000028">
    <property type="entry name" value="Bridging integrator 3 homolog"/>
    <property type="match status" value="1"/>
</dbReference>
<dbReference type="GO" id="GO:0006897">
    <property type="term" value="P:endocytosis"/>
    <property type="evidence" value="ECO:0007669"/>
    <property type="project" value="InterPro"/>
</dbReference>
<evidence type="ECO:0000313" key="13">
    <source>
        <dbReference type="EnsemblMetazoa" id="XP_020905025.1"/>
    </source>
</evidence>
<evidence type="ECO:0000256" key="1">
    <source>
        <dbReference type="ARBA" id="ARBA00004245"/>
    </source>
</evidence>
<feature type="domain" description="BAR" evidence="12">
    <location>
        <begin position="11"/>
        <end position="233"/>
    </location>
</feature>
<dbReference type="GO" id="GO:0015629">
    <property type="term" value="C:actin cytoskeleton"/>
    <property type="evidence" value="ECO:0007669"/>
    <property type="project" value="TreeGrafter"/>
</dbReference>
<dbReference type="GO" id="GO:0019904">
    <property type="term" value="F:protein domain specific binding"/>
    <property type="evidence" value="ECO:0007669"/>
    <property type="project" value="InterPro"/>
</dbReference>
<name>A0A913XHV6_EXADI</name>
<evidence type="ECO:0000256" key="8">
    <source>
        <dbReference type="ARBA" id="ARBA00059510"/>
    </source>
</evidence>
<evidence type="ECO:0000256" key="7">
    <source>
        <dbReference type="ARBA" id="ARBA00023306"/>
    </source>
</evidence>
<keyword evidence="14" id="KW-1185">Reference proteome</keyword>
<dbReference type="GO" id="GO:0008289">
    <property type="term" value="F:lipid binding"/>
    <property type="evidence" value="ECO:0007669"/>
    <property type="project" value="TreeGrafter"/>
</dbReference>
<accession>A0A913XHV6</accession>
<dbReference type="AlphaFoldDB" id="A0A913XHV6"/>